<dbReference type="PROSITE" id="PS50110">
    <property type="entry name" value="RESPONSE_REGULATORY"/>
    <property type="match status" value="1"/>
</dbReference>
<name>H8GXF9_DEIGI</name>
<evidence type="ECO:0000259" key="3">
    <source>
        <dbReference type="PROSITE" id="PS50110"/>
    </source>
</evidence>
<dbReference type="Pfam" id="PF00072">
    <property type="entry name" value="Response_reg"/>
    <property type="match status" value="1"/>
</dbReference>
<dbReference type="PANTHER" id="PTHR44591:SF3">
    <property type="entry name" value="RESPONSE REGULATORY DOMAIN-CONTAINING PROTEIN"/>
    <property type="match status" value="1"/>
</dbReference>
<evidence type="ECO:0000256" key="1">
    <source>
        <dbReference type="ARBA" id="ARBA00022553"/>
    </source>
</evidence>
<dbReference type="EMBL" id="CP002191">
    <property type="protein sequence ID" value="AFD24619.1"/>
    <property type="molecule type" value="Genomic_DNA"/>
</dbReference>
<dbReference type="HOGENOM" id="CLU_000445_69_17_0"/>
<feature type="modified residue" description="4-aspartylphosphate" evidence="2">
    <location>
        <position position="60"/>
    </location>
</feature>
<dbReference type="STRING" id="745776.DGo_CA0692"/>
<proteinExistence type="predicted"/>
<evidence type="ECO:0000256" key="2">
    <source>
        <dbReference type="PROSITE-ProRule" id="PRU00169"/>
    </source>
</evidence>
<dbReference type="GO" id="GO:0000160">
    <property type="term" value="P:phosphorelay signal transduction system"/>
    <property type="evidence" value="ECO:0007669"/>
    <property type="project" value="InterPro"/>
</dbReference>
<protein>
    <submittedName>
        <fullName evidence="4">Response regulator receiver:Metal-dependent phosphohydrolase, HD subdomain protein</fullName>
    </submittedName>
</protein>
<reference evidence="4 5" key="1">
    <citation type="journal article" date="2012" name="PLoS ONE">
        <title>Genome sequence and transcriptome analysis of the radioresistant bacterium Deinococcus gobiensis: insights into the extreme environmental adaptations.</title>
        <authorList>
            <person name="Yuan M."/>
            <person name="Chen M."/>
            <person name="Zhang W."/>
            <person name="Lu W."/>
            <person name="Wang J."/>
            <person name="Yang M."/>
            <person name="Zhao P."/>
            <person name="Tang R."/>
            <person name="Li X."/>
            <person name="Hao Y."/>
            <person name="Zhou Z."/>
            <person name="Zhan Y."/>
            <person name="Yu H."/>
            <person name="Teng C."/>
            <person name="Yan Y."/>
            <person name="Ping S."/>
            <person name="Wang Y."/>
            <person name="Lin M."/>
        </authorList>
    </citation>
    <scope>NUCLEOTIDE SEQUENCE [LARGE SCALE GENOMIC DNA]</scope>
    <source>
        <strain evidence="4 5">I-0</strain>
    </source>
</reference>
<dbReference type="KEGG" id="dgo:DGo_CA0692"/>
<dbReference type="eggNOG" id="COG2197">
    <property type="taxonomic scope" value="Bacteria"/>
</dbReference>
<dbReference type="AlphaFoldDB" id="H8GXF9"/>
<evidence type="ECO:0000313" key="4">
    <source>
        <dbReference type="EMBL" id="AFD24619.1"/>
    </source>
</evidence>
<feature type="domain" description="Response regulatory" evidence="3">
    <location>
        <begin position="5"/>
        <end position="127"/>
    </location>
</feature>
<dbReference type="PANTHER" id="PTHR44591">
    <property type="entry name" value="STRESS RESPONSE REGULATOR PROTEIN 1"/>
    <property type="match status" value="1"/>
</dbReference>
<dbReference type="Proteomes" id="UP000007575">
    <property type="component" value="Chromosome"/>
</dbReference>
<dbReference type="OrthoDB" id="7631574at2"/>
<dbReference type="Gene3D" id="3.40.50.2300">
    <property type="match status" value="1"/>
</dbReference>
<dbReference type="PATRIC" id="fig|745776.4.peg.709"/>
<evidence type="ECO:0000313" key="5">
    <source>
        <dbReference type="Proteomes" id="UP000007575"/>
    </source>
</evidence>
<gene>
    <name evidence="4" type="ordered locus">DGo_CA0692</name>
</gene>
<dbReference type="GO" id="GO:0016787">
    <property type="term" value="F:hydrolase activity"/>
    <property type="evidence" value="ECO:0007669"/>
    <property type="project" value="UniProtKB-KW"/>
</dbReference>
<dbReference type="RefSeq" id="WP_014684102.1">
    <property type="nucleotide sequence ID" value="NC_017790.1"/>
</dbReference>
<organism evidence="4 5">
    <name type="scientific">Deinococcus gobiensis (strain DSM 21396 / JCM 16679 / CGMCC 1.7299 / I-0)</name>
    <dbReference type="NCBI Taxonomy" id="745776"/>
    <lineage>
        <taxon>Bacteria</taxon>
        <taxon>Thermotogati</taxon>
        <taxon>Deinococcota</taxon>
        <taxon>Deinococci</taxon>
        <taxon>Deinococcales</taxon>
        <taxon>Deinococcaceae</taxon>
        <taxon>Deinococcus</taxon>
    </lineage>
</organism>
<keyword evidence="4" id="KW-0378">Hydrolase</keyword>
<dbReference type="InterPro" id="IPR011006">
    <property type="entry name" value="CheY-like_superfamily"/>
</dbReference>
<dbReference type="SUPFAM" id="SSF52172">
    <property type="entry name" value="CheY-like"/>
    <property type="match status" value="1"/>
</dbReference>
<keyword evidence="5" id="KW-1185">Reference proteome</keyword>
<keyword evidence="1 2" id="KW-0597">Phosphoprotein</keyword>
<accession>H8GXF9</accession>
<dbReference type="InterPro" id="IPR001789">
    <property type="entry name" value="Sig_transdc_resp-reg_receiver"/>
</dbReference>
<sequence>MPKFQVLLIDDNEADLYLLAAAFEAYPNVQLVPYTQPVAALQWAESQARKGQLPDLVLLDLSMPRMDGWEWLRTARRQPLLGALPVLLYSQTPREVWAQDEAGTLACPCWQKPMTFLEVQAQAQQLCEIWLRQHSFTPEALQTPHAS</sequence>
<dbReference type="InterPro" id="IPR050595">
    <property type="entry name" value="Bact_response_regulator"/>
</dbReference>
<dbReference type="SMART" id="SM00448">
    <property type="entry name" value="REC"/>
    <property type="match status" value="1"/>
</dbReference>